<dbReference type="RefSeq" id="WP_014738068.1">
    <property type="nucleotide sequence ID" value="NC_017954.1"/>
</dbReference>
<feature type="binding site" evidence="2">
    <location>
        <position position="288"/>
    </location>
    <ligand>
        <name>Zn(2+)</name>
        <dbReference type="ChEBI" id="CHEBI:29105"/>
        <label>2</label>
    </ligand>
</feature>
<dbReference type="GeneID" id="13013720"/>
<dbReference type="InterPro" id="IPR035107">
    <property type="entry name" value="tRNA_thiolation_TtcA_Ctu1"/>
</dbReference>
<dbReference type="InterPro" id="IPR014729">
    <property type="entry name" value="Rossmann-like_a/b/a_fold"/>
</dbReference>
<dbReference type="GO" id="GO:0002143">
    <property type="term" value="P:tRNA wobble position uridine thiolation"/>
    <property type="evidence" value="ECO:0007669"/>
    <property type="project" value="TreeGrafter"/>
</dbReference>
<feature type="binding site" evidence="2">
    <location>
        <position position="23"/>
    </location>
    <ligand>
        <name>Zn(2+)</name>
        <dbReference type="ChEBI" id="CHEBI:29105"/>
        <label>1</label>
    </ligand>
</feature>
<accession>I3TGD0</accession>
<dbReference type="InParanoid" id="I3TGD0"/>
<evidence type="ECO:0000313" key="6">
    <source>
        <dbReference type="Proteomes" id="UP000005270"/>
    </source>
</evidence>
<evidence type="ECO:0000259" key="3">
    <source>
        <dbReference type="Pfam" id="PF01171"/>
    </source>
</evidence>
<feature type="binding site" evidence="2">
    <location>
        <position position="7"/>
    </location>
    <ligand>
        <name>Zn(2+)</name>
        <dbReference type="ChEBI" id="CHEBI:29105"/>
        <label>1</label>
    </ligand>
</feature>
<gene>
    <name evidence="5" type="ordered locus">TCELL_1396</name>
</gene>
<organism evidence="5 6">
    <name type="scientific">Thermogladius calderae (strain DSM 22663 / VKM B-2946 / 1633)</name>
    <dbReference type="NCBI Taxonomy" id="1184251"/>
    <lineage>
        <taxon>Archaea</taxon>
        <taxon>Thermoproteota</taxon>
        <taxon>Thermoprotei</taxon>
        <taxon>Desulfurococcales</taxon>
        <taxon>Desulfurococcaceae</taxon>
        <taxon>Thermogladius</taxon>
    </lineage>
</organism>
<dbReference type="EMBL" id="CP003531">
    <property type="protein sequence ID" value="AFK51818.1"/>
    <property type="molecule type" value="Genomic_DNA"/>
</dbReference>
<keyword evidence="1" id="KW-0808">Transferase</keyword>
<dbReference type="InterPro" id="IPR054306">
    <property type="entry name" value="TtuA-like_LIM_N"/>
</dbReference>
<keyword evidence="2" id="KW-0479">Metal-binding</keyword>
<reference evidence="5 6" key="1">
    <citation type="journal article" date="2012" name="J. Bacteriol.">
        <title>Complete genome sequence of the hyperthermophilic cellulolytic Crenarchaeon 'Thermogladius cellulolyticus' 1633.</title>
        <authorList>
            <person name="Mardanov A.V."/>
            <person name="Kochetkova T.V."/>
            <person name="Beletsky A.V."/>
            <person name="Bonch-Osmolovskaya E.A."/>
            <person name="Ravin N.V."/>
            <person name="Skryabin K.G."/>
        </authorList>
    </citation>
    <scope>NUCLEOTIDE SEQUENCE [LARGE SCALE GENOMIC DNA]</scope>
    <source>
        <strain evidence="6">DSM 22663 / VKM B-2946 / 1633</strain>
    </source>
</reference>
<dbReference type="AlphaFoldDB" id="I3TGD0"/>
<protein>
    <submittedName>
        <fullName evidence="5">Putative ATPase of the PP-loop superfamily</fullName>
    </submittedName>
</protein>
<dbReference type="Pfam" id="PF01171">
    <property type="entry name" value="ATP_bind_3"/>
    <property type="match status" value="1"/>
</dbReference>
<dbReference type="GO" id="GO:0046872">
    <property type="term" value="F:metal ion binding"/>
    <property type="evidence" value="ECO:0007669"/>
    <property type="project" value="UniProtKB-KW"/>
</dbReference>
<proteinExistence type="predicted"/>
<evidence type="ECO:0000256" key="1">
    <source>
        <dbReference type="ARBA" id="ARBA00022679"/>
    </source>
</evidence>
<name>I3TGD0_THEC1</name>
<dbReference type="Gene3D" id="3.40.50.620">
    <property type="entry name" value="HUPs"/>
    <property type="match status" value="1"/>
</dbReference>
<keyword evidence="2" id="KW-0862">Zinc</keyword>
<dbReference type="GO" id="GO:0016740">
    <property type="term" value="F:transferase activity"/>
    <property type="evidence" value="ECO:0007669"/>
    <property type="project" value="UniProtKB-KW"/>
</dbReference>
<dbReference type="GO" id="GO:0002144">
    <property type="term" value="C:cytosolic tRNA wobble base thiouridylase complex"/>
    <property type="evidence" value="ECO:0007669"/>
    <property type="project" value="TreeGrafter"/>
</dbReference>
<dbReference type="Pfam" id="PF22082">
    <property type="entry name" value="TtuA_LIM_N"/>
    <property type="match status" value="1"/>
</dbReference>
<keyword evidence="6" id="KW-1185">Reference proteome</keyword>
<feature type="binding site" evidence="2">
    <location>
        <position position="4"/>
    </location>
    <ligand>
        <name>Zn(2+)</name>
        <dbReference type="ChEBI" id="CHEBI:29105"/>
        <label>1</label>
    </ligand>
</feature>
<feature type="binding site" evidence="2">
    <location>
        <position position="279"/>
    </location>
    <ligand>
        <name>Zn(2+)</name>
        <dbReference type="ChEBI" id="CHEBI:29105"/>
        <label>2</label>
    </ligand>
</feature>
<evidence type="ECO:0000259" key="4">
    <source>
        <dbReference type="Pfam" id="PF22082"/>
    </source>
</evidence>
<dbReference type="Proteomes" id="UP000005270">
    <property type="component" value="Chromosome"/>
</dbReference>
<dbReference type="PIRSF" id="PIRSF004976">
    <property type="entry name" value="ATPase_YdaO"/>
    <property type="match status" value="1"/>
</dbReference>
<feature type="domain" description="tRNA(Ile)-lysidine/2-thiocytidine synthase N-terminal" evidence="3">
    <location>
        <begin position="51"/>
        <end position="220"/>
    </location>
</feature>
<feature type="binding site" evidence="2">
    <location>
        <position position="291"/>
    </location>
    <ligand>
        <name>Zn(2+)</name>
        <dbReference type="ChEBI" id="CHEBI:29105"/>
        <label>2</label>
    </ligand>
</feature>
<dbReference type="STRING" id="1184251.TCELL_1396"/>
<dbReference type="SUPFAM" id="SSF52402">
    <property type="entry name" value="Adenine nucleotide alpha hydrolases-like"/>
    <property type="match status" value="1"/>
</dbReference>
<dbReference type="eggNOG" id="arCOG00042">
    <property type="taxonomic scope" value="Archaea"/>
</dbReference>
<feature type="binding site" evidence="2">
    <location>
        <position position="26"/>
    </location>
    <ligand>
        <name>Zn(2+)</name>
        <dbReference type="ChEBI" id="CHEBI:29105"/>
        <label>1</label>
    </ligand>
</feature>
<dbReference type="InterPro" id="IPR011063">
    <property type="entry name" value="TilS/TtcA_N"/>
</dbReference>
<sequence>MVKCHYCEREAVVRLPYAKLNLCREHFAEYLLRKLERSVNRYKMFGKGSRVVVGVSGGKDSVTLTKLLSESGLAKMLVVHVNLAIGEYSRISVETVRRFSVEHGLDYLIVDLSEYGIGIPELVAKTKRSPCSVCGMVKRYVLNALTMDLGYDALATAHHGDDMAVYIVKSFLLQDYDQLYKISPVNYEVPGLAARKVKPLYEFYEFEVETFAKLYGLPFVSVKCPFKHVGWLESYVRELLDRAEEESPGFKVSLLRSHARRTMSMRSAEQAQPKACASCGLISSGTECSFCRFTRRALGQPMGLVVRRWIIGKAVAGETRQVSGDQPSSVG</sequence>
<feature type="binding site" evidence="2">
    <location>
        <position position="276"/>
    </location>
    <ligand>
        <name>Zn(2+)</name>
        <dbReference type="ChEBI" id="CHEBI:29105"/>
        <label>2</label>
    </ligand>
</feature>
<dbReference type="PANTHER" id="PTHR11807:SF12">
    <property type="entry name" value="CYTOPLASMIC TRNA 2-THIOLATION PROTEIN 1"/>
    <property type="match status" value="1"/>
</dbReference>
<evidence type="ECO:0000313" key="5">
    <source>
        <dbReference type="EMBL" id="AFK51818.1"/>
    </source>
</evidence>
<feature type="domain" description="2-thiouridine synthetase TtuA-like N-terminal LIM" evidence="4">
    <location>
        <begin position="3"/>
        <end position="27"/>
    </location>
</feature>
<dbReference type="OrthoDB" id="33422at2157"/>
<evidence type="ECO:0000256" key="2">
    <source>
        <dbReference type="PIRSR" id="PIRSR004976-50"/>
    </source>
</evidence>
<dbReference type="GO" id="GO:0000049">
    <property type="term" value="F:tRNA binding"/>
    <property type="evidence" value="ECO:0007669"/>
    <property type="project" value="TreeGrafter"/>
</dbReference>
<dbReference type="KEGG" id="thg:TCELL_1396"/>
<dbReference type="PANTHER" id="PTHR11807">
    <property type="entry name" value="ATPASES OF THE PP SUPERFAMILY-RELATED"/>
    <property type="match status" value="1"/>
</dbReference>
<dbReference type="HOGENOM" id="CLU_026481_1_1_2"/>